<dbReference type="SUPFAM" id="SSF52799">
    <property type="entry name" value="(Phosphotyrosine protein) phosphatases II"/>
    <property type="match status" value="1"/>
</dbReference>
<organism evidence="2">
    <name type="scientific">Angiostrongylus costaricensis</name>
    <name type="common">Nematode worm</name>
    <dbReference type="NCBI Taxonomy" id="334426"/>
    <lineage>
        <taxon>Eukaryota</taxon>
        <taxon>Metazoa</taxon>
        <taxon>Ecdysozoa</taxon>
        <taxon>Nematoda</taxon>
        <taxon>Chromadorea</taxon>
        <taxon>Rhabditida</taxon>
        <taxon>Rhabditina</taxon>
        <taxon>Rhabditomorpha</taxon>
        <taxon>Strongyloidea</taxon>
        <taxon>Metastrongylidae</taxon>
        <taxon>Angiostrongylus</taxon>
    </lineage>
</organism>
<accession>A0A0R3PRE9</accession>
<name>A0A0R3PRE9_ANGCS</name>
<dbReference type="GO" id="GO:0004725">
    <property type="term" value="F:protein tyrosine phosphatase activity"/>
    <property type="evidence" value="ECO:0007669"/>
    <property type="project" value="InterPro"/>
</dbReference>
<dbReference type="PANTHER" id="PTHR46163">
    <property type="entry name" value="TYROSINE-PROTEIN PHOSPHATASE-RELATED"/>
    <property type="match status" value="1"/>
</dbReference>
<reference evidence="2" key="1">
    <citation type="submission" date="2017-02" db="UniProtKB">
        <authorList>
            <consortium name="WormBaseParasite"/>
        </authorList>
    </citation>
    <scope>IDENTIFICATION</scope>
</reference>
<evidence type="ECO:0000313" key="2">
    <source>
        <dbReference type="WBParaSite" id="ACOC_0000806501-mRNA-1"/>
    </source>
</evidence>
<dbReference type="AlphaFoldDB" id="A0A0R3PRE9"/>
<dbReference type="InterPro" id="IPR052782">
    <property type="entry name" value="Oocyte-zygote_transition_reg"/>
</dbReference>
<dbReference type="WBParaSite" id="ACOC_0000806501-mRNA-1">
    <property type="protein sequence ID" value="ACOC_0000806501-mRNA-1"/>
    <property type="gene ID" value="ACOC_0000806501"/>
</dbReference>
<dbReference type="PROSITE" id="PS50055">
    <property type="entry name" value="TYR_PHOSPHATASE_PTP"/>
    <property type="match status" value="1"/>
</dbReference>
<feature type="domain" description="Tyrosine-protein phosphatase" evidence="1">
    <location>
        <begin position="1"/>
        <end position="89"/>
    </location>
</feature>
<dbReference type="Gene3D" id="3.90.190.10">
    <property type="entry name" value="Protein tyrosine phosphatase superfamily"/>
    <property type="match status" value="1"/>
</dbReference>
<dbReference type="InterPro" id="IPR000242">
    <property type="entry name" value="PTP_cat"/>
</dbReference>
<dbReference type="InterPro" id="IPR029021">
    <property type="entry name" value="Prot-tyrosine_phosphatase-like"/>
</dbReference>
<proteinExistence type="predicted"/>
<sequence>LLEFLLFESGGGYIHANRVTYPLLRNEFIITQVFLGPLPRTVSDFWRMIWQEKVETIFMLCKNYENGKRKCAEYFSNFNTAICLEKEYGRAFLAWLPPSEVCCETQ</sequence>
<protein>
    <submittedName>
        <fullName evidence="2">Tyrosine-protein phosphatase domain-containing protein</fullName>
    </submittedName>
</protein>
<evidence type="ECO:0000259" key="1">
    <source>
        <dbReference type="PROSITE" id="PS50055"/>
    </source>
</evidence>
<dbReference type="Pfam" id="PF00102">
    <property type="entry name" value="Y_phosphatase"/>
    <property type="match status" value="1"/>
</dbReference>